<gene>
    <name evidence="2" type="ORF">O3I_018830</name>
</gene>
<dbReference type="PANTHER" id="PTHR43194">
    <property type="entry name" value="HYDROLASE ALPHA/BETA FOLD FAMILY"/>
    <property type="match status" value="1"/>
</dbReference>
<feature type="domain" description="AB hydrolase-1" evidence="1">
    <location>
        <begin position="25"/>
        <end position="241"/>
    </location>
</feature>
<dbReference type="Gene3D" id="3.40.50.1820">
    <property type="entry name" value="alpha/beta hydrolase"/>
    <property type="match status" value="1"/>
</dbReference>
<dbReference type="InterPro" id="IPR000073">
    <property type="entry name" value="AB_hydrolase_1"/>
</dbReference>
<organism evidence="2 3">
    <name type="scientific">Nocardia brasiliensis (strain ATCC 700358 / HUJEG-1)</name>
    <dbReference type="NCBI Taxonomy" id="1133849"/>
    <lineage>
        <taxon>Bacteria</taxon>
        <taxon>Bacillati</taxon>
        <taxon>Actinomycetota</taxon>
        <taxon>Actinomycetes</taxon>
        <taxon>Mycobacteriales</taxon>
        <taxon>Nocardiaceae</taxon>
        <taxon>Nocardia</taxon>
    </lineage>
</organism>
<name>K0EXX7_NOCB7</name>
<dbReference type="RefSeq" id="WP_014984580.1">
    <property type="nucleotide sequence ID" value="NC_018681.1"/>
</dbReference>
<dbReference type="GO" id="GO:0016787">
    <property type="term" value="F:hydrolase activity"/>
    <property type="evidence" value="ECO:0007669"/>
    <property type="project" value="UniProtKB-KW"/>
</dbReference>
<dbReference type="eggNOG" id="COG0596">
    <property type="taxonomic scope" value="Bacteria"/>
</dbReference>
<evidence type="ECO:0000313" key="3">
    <source>
        <dbReference type="Proteomes" id="UP000006304"/>
    </source>
</evidence>
<evidence type="ECO:0000313" key="2">
    <source>
        <dbReference type="EMBL" id="AFU01725.1"/>
    </source>
</evidence>
<dbReference type="EMBL" id="CP003876">
    <property type="protein sequence ID" value="AFU01725.1"/>
    <property type="molecule type" value="Genomic_DNA"/>
</dbReference>
<keyword evidence="3" id="KW-1185">Reference proteome</keyword>
<evidence type="ECO:0000259" key="1">
    <source>
        <dbReference type="Pfam" id="PF12697"/>
    </source>
</evidence>
<dbReference type="Proteomes" id="UP000006304">
    <property type="component" value="Chromosome"/>
</dbReference>
<keyword evidence="2" id="KW-0378">Hydrolase</keyword>
<dbReference type="InterPro" id="IPR029058">
    <property type="entry name" value="AB_hydrolase_fold"/>
</dbReference>
<protein>
    <submittedName>
        <fullName evidence="2">Alpha/beta hydrolase fold protein-1</fullName>
    </submittedName>
</protein>
<dbReference type="KEGG" id="nbr:O3I_018830"/>
<dbReference type="STRING" id="1133849.O3I_018830"/>
<reference evidence="2 3" key="1">
    <citation type="journal article" date="2012" name="J. Bacteriol.">
        <title>Complete genome sequence of Nocardia brasiliensis HUJEG-1.</title>
        <authorList>
            <person name="Vera-Cabrera L."/>
            <person name="Ortiz-Lopez R."/>
            <person name="Elizondo-Gonzalez R."/>
            <person name="Perez-Maya A.A."/>
            <person name="Ocampo-Candiani J."/>
        </authorList>
    </citation>
    <scope>NUCLEOTIDE SEQUENCE [LARGE SCALE GENOMIC DNA]</scope>
    <source>
        <strain evidence="3">ATCC 700358</strain>
    </source>
</reference>
<dbReference type="HOGENOM" id="CLU_020336_43_1_11"/>
<dbReference type="InterPro" id="IPR050228">
    <property type="entry name" value="Carboxylesterase_BioH"/>
</dbReference>
<sequence length="266" mass="28742">MTLEETYERAEAPLAIERSGTGPPIVLVHGGMPAPMTWAAQQELAQRWSLIVPSRRGFPPSPAARWQDFRADADDLAELITEVPGGVHLIGFSYGGIGALLVAERLPHLVRSLTVIEAPLWNAAAEDEYVRELADLSDQYAQHPDDAEAERKFFAVAGVDPAMLADVGEEVRHALEFGRKLRSPREAEPRFETIAEAGVPVLVCSGEHNPALERVCDAVAAHLDAQRVHLPGAGHAVQHAPGFNTMLETFLTAAEQSRGNGRGGTK</sequence>
<dbReference type="Pfam" id="PF12697">
    <property type="entry name" value="Abhydrolase_6"/>
    <property type="match status" value="1"/>
</dbReference>
<proteinExistence type="predicted"/>
<accession>K0EXX7</accession>
<dbReference type="AlphaFoldDB" id="K0EXX7"/>
<dbReference type="PANTHER" id="PTHR43194:SF2">
    <property type="entry name" value="PEROXISOMAL MEMBRANE PROTEIN LPX1"/>
    <property type="match status" value="1"/>
</dbReference>
<dbReference type="SUPFAM" id="SSF53474">
    <property type="entry name" value="alpha/beta-Hydrolases"/>
    <property type="match status" value="1"/>
</dbReference>